<dbReference type="Pfam" id="PF01266">
    <property type="entry name" value="DAO"/>
    <property type="match status" value="1"/>
</dbReference>
<keyword evidence="4" id="KW-1185">Reference proteome</keyword>
<dbReference type="Gene3D" id="3.30.9.10">
    <property type="entry name" value="D-Amino Acid Oxidase, subunit A, domain 2"/>
    <property type="match status" value="1"/>
</dbReference>
<dbReference type="GO" id="GO:0016491">
    <property type="term" value="F:oxidoreductase activity"/>
    <property type="evidence" value="ECO:0007669"/>
    <property type="project" value="UniProtKB-KW"/>
</dbReference>
<keyword evidence="1" id="KW-0560">Oxidoreductase</keyword>
<evidence type="ECO:0000259" key="2">
    <source>
        <dbReference type="Pfam" id="PF01266"/>
    </source>
</evidence>
<evidence type="ECO:0000313" key="3">
    <source>
        <dbReference type="EMBL" id="QKQ99977.1"/>
    </source>
</evidence>
<dbReference type="RefSeq" id="WP_174630509.1">
    <property type="nucleotide sequence ID" value="NZ_CP049074.1"/>
</dbReference>
<dbReference type="AlphaFoldDB" id="A0A6N0NX84"/>
<dbReference type="GO" id="GO:0005737">
    <property type="term" value="C:cytoplasm"/>
    <property type="evidence" value="ECO:0007669"/>
    <property type="project" value="TreeGrafter"/>
</dbReference>
<dbReference type="KEGG" id="mten:GWK48_05920"/>
<name>A0A6N0NX84_9CREN</name>
<dbReference type="PANTHER" id="PTHR13847">
    <property type="entry name" value="SARCOSINE DEHYDROGENASE-RELATED"/>
    <property type="match status" value="1"/>
</dbReference>
<proteinExistence type="predicted"/>
<sequence>MRIAILGGGGHGVSVAYHLAKKGVKDISIIEMKRINYGSSGRNAGRYRYHFHSKENVDFAKHAIPYLLELCKKLPLNPVCYRTGYLWILKNDETFNFIRRMDTLWESFGVGGKFLDCSEMDYLKSQDQCYLAPQDGSFHHDYLTFGLYEEIKEKVKIINGEAREILTSGGKVVGVRVNEVTFPADQVVVTLGAWAGDFLGKNGFKVPIEPEKKEIFITEDLKFRVKPLVISDQIYFSHTLKGEIIGGIEDSSPRMFTNFDVSLERTLIFLKELRKLVKGAEGIRILRGWSGYYEMTPDHSHIMGYSQMWPEGLYIDAGYSGHGMMFAPFSGKIMADLIADGYKNKFLDVFNPDRFERNKLVDERMVI</sequence>
<dbReference type="EMBL" id="CP049074">
    <property type="protein sequence ID" value="QKQ99977.1"/>
    <property type="molecule type" value="Genomic_DNA"/>
</dbReference>
<dbReference type="InterPro" id="IPR006076">
    <property type="entry name" value="FAD-dep_OxRdtase"/>
</dbReference>
<gene>
    <name evidence="3" type="ORF">GWK48_05920</name>
</gene>
<dbReference type="PANTHER" id="PTHR13847:SF287">
    <property type="entry name" value="FAD-DEPENDENT OXIDOREDUCTASE DOMAIN-CONTAINING PROTEIN 1"/>
    <property type="match status" value="1"/>
</dbReference>
<evidence type="ECO:0000256" key="1">
    <source>
        <dbReference type="ARBA" id="ARBA00023002"/>
    </source>
</evidence>
<reference evidence="3 4" key="1">
    <citation type="submission" date="2020-02" db="EMBL/GenBank/DDBJ databases">
        <title>Comparative genome analysis reveals the metabolism and evolution of the thermophilic archaeal genus Metallosphaera.</title>
        <authorList>
            <person name="Jiang C."/>
        </authorList>
    </citation>
    <scope>NUCLEOTIDE SEQUENCE [LARGE SCALE GENOMIC DNA]</scope>
    <source>
        <strain evidence="3 4">Ric-A</strain>
    </source>
</reference>
<dbReference type="Gene3D" id="3.50.50.60">
    <property type="entry name" value="FAD/NAD(P)-binding domain"/>
    <property type="match status" value="1"/>
</dbReference>
<protein>
    <submittedName>
        <fullName evidence="3">FAD-binding oxidoreductase</fullName>
    </submittedName>
</protein>
<evidence type="ECO:0000313" key="4">
    <source>
        <dbReference type="Proteomes" id="UP000509301"/>
    </source>
</evidence>
<dbReference type="Proteomes" id="UP000509301">
    <property type="component" value="Chromosome"/>
</dbReference>
<accession>A0A6N0NX84</accession>
<dbReference type="InterPro" id="IPR036188">
    <property type="entry name" value="FAD/NAD-bd_sf"/>
</dbReference>
<organism evidence="3 4">
    <name type="scientific">Metallosphaera tengchongensis</name>
    <dbReference type="NCBI Taxonomy" id="1532350"/>
    <lineage>
        <taxon>Archaea</taxon>
        <taxon>Thermoproteota</taxon>
        <taxon>Thermoprotei</taxon>
        <taxon>Sulfolobales</taxon>
        <taxon>Sulfolobaceae</taxon>
        <taxon>Metallosphaera</taxon>
    </lineage>
</organism>
<dbReference type="GeneID" id="55641468"/>
<feature type="domain" description="FAD dependent oxidoreductase" evidence="2">
    <location>
        <begin position="2"/>
        <end position="337"/>
    </location>
</feature>
<dbReference type="OrthoDB" id="168391at2157"/>
<dbReference type="SUPFAM" id="SSF51905">
    <property type="entry name" value="FAD/NAD(P)-binding domain"/>
    <property type="match status" value="1"/>
</dbReference>